<evidence type="ECO:0000256" key="2">
    <source>
        <dbReference type="SAM" id="Phobius"/>
    </source>
</evidence>
<name>A0A7S4JHS8_9STRA</name>
<protein>
    <submittedName>
        <fullName evidence="3">Uncharacterized protein</fullName>
    </submittedName>
</protein>
<evidence type="ECO:0000256" key="1">
    <source>
        <dbReference type="SAM" id="MobiDB-lite"/>
    </source>
</evidence>
<dbReference type="AlphaFoldDB" id="A0A7S4JHS8"/>
<feature type="region of interest" description="Disordered" evidence="1">
    <location>
        <begin position="460"/>
        <end position="500"/>
    </location>
</feature>
<keyword evidence="2" id="KW-1133">Transmembrane helix</keyword>
<proteinExistence type="predicted"/>
<keyword evidence="2" id="KW-0472">Membrane</keyword>
<feature type="transmembrane region" description="Helical" evidence="2">
    <location>
        <begin position="356"/>
        <end position="379"/>
    </location>
</feature>
<gene>
    <name evidence="3" type="ORF">OAUR00152_LOCUS28056</name>
</gene>
<accession>A0A7S4JHS8</accession>
<keyword evidence="2" id="KW-0812">Transmembrane</keyword>
<organism evidence="3">
    <name type="scientific">Odontella aurita</name>
    <dbReference type="NCBI Taxonomy" id="265563"/>
    <lineage>
        <taxon>Eukaryota</taxon>
        <taxon>Sar</taxon>
        <taxon>Stramenopiles</taxon>
        <taxon>Ochrophyta</taxon>
        <taxon>Bacillariophyta</taxon>
        <taxon>Mediophyceae</taxon>
        <taxon>Biddulphiophycidae</taxon>
        <taxon>Eupodiscales</taxon>
        <taxon>Odontellaceae</taxon>
        <taxon>Odontella</taxon>
    </lineage>
</organism>
<dbReference type="EMBL" id="HBKQ01040716">
    <property type="protein sequence ID" value="CAE2263900.1"/>
    <property type="molecule type" value="Transcribed_RNA"/>
</dbReference>
<feature type="transmembrane region" description="Helical" evidence="2">
    <location>
        <begin position="329"/>
        <end position="350"/>
    </location>
</feature>
<evidence type="ECO:0000313" key="3">
    <source>
        <dbReference type="EMBL" id="CAE2263900.1"/>
    </source>
</evidence>
<feature type="region of interest" description="Disordered" evidence="1">
    <location>
        <begin position="32"/>
        <end position="110"/>
    </location>
</feature>
<feature type="transmembrane region" description="Helical" evidence="2">
    <location>
        <begin position="196"/>
        <end position="215"/>
    </location>
</feature>
<sequence length="511" mass="53542">MDLGRRRFAALVATVFAASVCAGGSLTVNAFTGHSSLASPPRASSRVAGSRSRRTLSLRSDDARRRRGIVVAPTDCSSSAPPLRMSAGAETPSSSETKGEGAASSTSGGADGRLGAWDDLASALVPPPPPDAGPYQLRQYASAVTLVRVCGPALLAAVASSVLYTPTAYAIAALLNNDAGVFFVVANDSSQYIQNILTTCGLTFSILVGQTYYFMYQQQEAVFVSLFEEVAEAKSLLEQVSLVSQGREGMYAQILESIARYVDDDLRKLQSDPAVLLSARPEDDPLETVMFLTSVGEPGVIYDTVRSLRQARAARLGALQRKLPPLQMILLWTLAFIVLATFPLLGAGSQTLGGPAILAVQSAYISFVVFGVVAVLGVIEELRQPGGGAYNVDAVLEVMVRGLEDELHGRMEGRYSPRMSAAPTVDLDPTTAAAASGEEVDAAVATAAAAMGWGAGGPMTEAGGGLGSEAESFGPDDGSSFVGDDTDAGSENGTLPSRKRERLFKWIRRSN</sequence>
<reference evidence="3" key="1">
    <citation type="submission" date="2021-01" db="EMBL/GenBank/DDBJ databases">
        <authorList>
            <person name="Corre E."/>
            <person name="Pelletier E."/>
            <person name="Niang G."/>
            <person name="Scheremetjew M."/>
            <person name="Finn R."/>
            <person name="Kale V."/>
            <person name="Holt S."/>
            <person name="Cochrane G."/>
            <person name="Meng A."/>
            <person name="Brown T."/>
            <person name="Cohen L."/>
        </authorList>
    </citation>
    <scope>NUCLEOTIDE SEQUENCE</scope>
    <source>
        <strain evidence="3">Isolate 1302-5</strain>
    </source>
</reference>
<feature type="compositionally biased region" description="Low complexity" evidence="1">
    <location>
        <begin position="35"/>
        <end position="50"/>
    </location>
</feature>